<comment type="caution">
    <text evidence="4">The sequence shown here is derived from an EMBL/GenBank/DDBJ whole genome shotgun (WGS) entry which is preliminary data.</text>
</comment>
<feature type="compositionally biased region" description="Basic residues" evidence="2">
    <location>
        <begin position="208"/>
        <end position="217"/>
    </location>
</feature>
<dbReference type="SMART" id="SM00298">
    <property type="entry name" value="CHROMO"/>
    <property type="match status" value="1"/>
</dbReference>
<dbReference type="Proteomes" id="UP001529510">
    <property type="component" value="Unassembled WGS sequence"/>
</dbReference>
<dbReference type="PROSITE" id="PS50013">
    <property type="entry name" value="CHROMO_2"/>
    <property type="match status" value="1"/>
</dbReference>
<feature type="region of interest" description="Disordered" evidence="2">
    <location>
        <begin position="108"/>
        <end position="127"/>
    </location>
</feature>
<evidence type="ECO:0000313" key="5">
    <source>
        <dbReference type="Proteomes" id="UP001529510"/>
    </source>
</evidence>
<dbReference type="SUPFAM" id="SSF54160">
    <property type="entry name" value="Chromo domain-like"/>
    <property type="match status" value="1"/>
</dbReference>
<evidence type="ECO:0000256" key="2">
    <source>
        <dbReference type="SAM" id="MobiDB-lite"/>
    </source>
</evidence>
<sequence length="217" mass="25233">LPWTEEPSNVPAVDYWFRASERVWDSAHHHLQRAVNRHKCFADERQKKTPNTTPRIRLPCRKLSPCYIGPFKILRQINEVTYQIQLPPRYRIHSTFHVSLLKPCFPSATETTGAEAKPPPPEVLDQPSTYTVNEILDSRCRGGRLEYLIDWEGYGPEEHSWVARLDIEFHQHHPDRPAPRSRGRPQRRVRAVRHSPPPPTPATSPGPRHTRSKLPEY</sequence>
<proteinExistence type="predicted"/>
<dbReference type="InterPro" id="IPR056924">
    <property type="entry name" value="SH3_Tf2-1"/>
</dbReference>
<dbReference type="InterPro" id="IPR023780">
    <property type="entry name" value="Chromo_domain"/>
</dbReference>
<accession>A0ABD0PIE0</accession>
<evidence type="ECO:0000313" key="4">
    <source>
        <dbReference type="EMBL" id="KAL0173828.1"/>
    </source>
</evidence>
<dbReference type="InterPro" id="IPR000953">
    <property type="entry name" value="Chromo/chromo_shadow_dom"/>
</dbReference>
<name>A0ABD0PIE0_CIRMR</name>
<keyword evidence="5" id="KW-1185">Reference proteome</keyword>
<dbReference type="Pfam" id="PF24626">
    <property type="entry name" value="SH3_Tf2-1"/>
    <property type="match status" value="1"/>
</dbReference>
<protein>
    <recommendedName>
        <fullName evidence="3">Chromo domain-containing protein</fullName>
    </recommendedName>
</protein>
<feature type="domain" description="Chromo" evidence="3">
    <location>
        <begin position="130"/>
        <end position="161"/>
    </location>
</feature>
<feature type="compositionally biased region" description="Pro residues" evidence="2">
    <location>
        <begin position="195"/>
        <end position="204"/>
    </location>
</feature>
<gene>
    <name evidence="4" type="ORF">M9458_029796</name>
</gene>
<reference evidence="4 5" key="1">
    <citation type="submission" date="2024-05" db="EMBL/GenBank/DDBJ databases">
        <title>Genome sequencing and assembly of Indian major carp, Cirrhinus mrigala (Hamilton, 1822).</title>
        <authorList>
            <person name="Mohindra V."/>
            <person name="Chowdhury L.M."/>
            <person name="Lal K."/>
            <person name="Jena J.K."/>
        </authorList>
    </citation>
    <scope>NUCLEOTIDE SEQUENCE [LARGE SCALE GENOMIC DNA]</scope>
    <source>
        <strain evidence="4">CM1030</strain>
        <tissue evidence="4">Blood</tissue>
    </source>
</reference>
<comment type="subcellular location">
    <subcellularLocation>
        <location evidence="1">Nucleus</location>
    </subcellularLocation>
</comment>
<feature type="compositionally biased region" description="Basic residues" evidence="2">
    <location>
        <begin position="179"/>
        <end position="193"/>
    </location>
</feature>
<evidence type="ECO:0000259" key="3">
    <source>
        <dbReference type="PROSITE" id="PS50013"/>
    </source>
</evidence>
<dbReference type="GO" id="GO:0005634">
    <property type="term" value="C:nucleus"/>
    <property type="evidence" value="ECO:0007669"/>
    <property type="project" value="UniProtKB-SubCell"/>
</dbReference>
<organism evidence="4 5">
    <name type="scientific">Cirrhinus mrigala</name>
    <name type="common">Mrigala</name>
    <dbReference type="NCBI Taxonomy" id="683832"/>
    <lineage>
        <taxon>Eukaryota</taxon>
        <taxon>Metazoa</taxon>
        <taxon>Chordata</taxon>
        <taxon>Craniata</taxon>
        <taxon>Vertebrata</taxon>
        <taxon>Euteleostomi</taxon>
        <taxon>Actinopterygii</taxon>
        <taxon>Neopterygii</taxon>
        <taxon>Teleostei</taxon>
        <taxon>Ostariophysi</taxon>
        <taxon>Cypriniformes</taxon>
        <taxon>Cyprinidae</taxon>
        <taxon>Labeoninae</taxon>
        <taxon>Labeonini</taxon>
        <taxon>Cirrhinus</taxon>
    </lineage>
</organism>
<evidence type="ECO:0000256" key="1">
    <source>
        <dbReference type="ARBA" id="ARBA00004123"/>
    </source>
</evidence>
<dbReference type="PANTHER" id="PTHR46148:SF52">
    <property type="entry name" value="OS04G0603800 PROTEIN"/>
    <property type="match status" value="1"/>
</dbReference>
<dbReference type="AlphaFoldDB" id="A0ABD0PIE0"/>
<feature type="region of interest" description="Disordered" evidence="2">
    <location>
        <begin position="172"/>
        <end position="217"/>
    </location>
</feature>
<dbReference type="EMBL" id="JAMKFB020000015">
    <property type="protein sequence ID" value="KAL0173828.1"/>
    <property type="molecule type" value="Genomic_DNA"/>
</dbReference>
<dbReference type="Pfam" id="PF00385">
    <property type="entry name" value="Chromo"/>
    <property type="match status" value="1"/>
</dbReference>
<dbReference type="PANTHER" id="PTHR46148">
    <property type="entry name" value="CHROMO DOMAIN-CONTAINING PROTEIN"/>
    <property type="match status" value="1"/>
</dbReference>
<feature type="non-terminal residue" evidence="4">
    <location>
        <position position="1"/>
    </location>
</feature>
<dbReference type="InterPro" id="IPR016197">
    <property type="entry name" value="Chromo-like_dom_sf"/>
</dbReference>
<dbReference type="Gene3D" id="2.40.50.40">
    <property type="match status" value="1"/>
</dbReference>